<feature type="compositionally biased region" description="Basic residues" evidence="1">
    <location>
        <begin position="32"/>
        <end position="48"/>
    </location>
</feature>
<accession>A0A977PVC3</accession>
<feature type="region of interest" description="Disordered" evidence="1">
    <location>
        <begin position="32"/>
        <end position="53"/>
    </location>
</feature>
<organism evidence="2">
    <name type="scientific">Woronichinia naegeliana WA131</name>
    <dbReference type="NCBI Taxonomy" id="2824559"/>
    <lineage>
        <taxon>Bacteria</taxon>
        <taxon>Bacillati</taxon>
        <taxon>Cyanobacteriota</taxon>
        <taxon>Cyanophyceae</taxon>
        <taxon>Synechococcales</taxon>
        <taxon>Coelosphaeriaceae</taxon>
        <taxon>Woronichinia</taxon>
    </lineage>
</organism>
<dbReference type="AlphaFoldDB" id="A0A977PVC3"/>
<gene>
    <name evidence="2" type="ORF">KA717_33905</name>
</gene>
<dbReference type="EMBL" id="CP073041">
    <property type="protein sequence ID" value="UXE60489.1"/>
    <property type="molecule type" value="Genomic_DNA"/>
</dbReference>
<evidence type="ECO:0000256" key="1">
    <source>
        <dbReference type="SAM" id="MobiDB-lite"/>
    </source>
</evidence>
<protein>
    <submittedName>
        <fullName evidence="2">Uncharacterized protein</fullName>
    </submittedName>
</protein>
<proteinExistence type="predicted"/>
<evidence type="ECO:0000313" key="2">
    <source>
        <dbReference type="EMBL" id="UXE60489.1"/>
    </source>
</evidence>
<dbReference type="KEGG" id="wna:KA717_33905"/>
<sequence>MKLGAIALINWFSGVSDRCFFDVFMPARYTKKKKEERRKKKEERRKKPFSMPTVTDNELKELKDLIKAGFSRIDSEITDLKINQARSSERLSGQIQALDAKLTGQINAMDEQLTGKINLVDEKNYRFGETFGCSGVS</sequence>
<reference evidence="2" key="1">
    <citation type="submission" date="2021-04" db="EMBL/GenBank/DDBJ databases">
        <title>Genome sequence of Woronichinia naegeliana from Washington state freshwater lake bloom.</title>
        <authorList>
            <person name="Dreher T.W."/>
        </authorList>
    </citation>
    <scope>NUCLEOTIDE SEQUENCE</scope>
    <source>
        <strain evidence="2">WA131</strain>
    </source>
</reference>
<name>A0A977PVC3_9CYAN</name>
<dbReference type="Proteomes" id="UP001065613">
    <property type="component" value="Chromosome"/>
</dbReference>